<dbReference type="EMBL" id="AJAK01000021">
    <property type="protein sequence ID" value="EOH75069.1"/>
    <property type="molecule type" value="Genomic_DNA"/>
</dbReference>
<keyword evidence="1" id="KW-0812">Transmembrane</keyword>
<dbReference type="RefSeq" id="WP_010742108.1">
    <property type="nucleotide sequence ID" value="NZ_KB946251.1"/>
</dbReference>
<proteinExistence type="predicted"/>
<gene>
    <name evidence="3" type="ORF">I585_02492</name>
    <name evidence="2" type="ORF">UAI_03310</name>
</gene>
<dbReference type="eggNOG" id="ENOG503078V">
    <property type="taxonomic scope" value="Bacteria"/>
</dbReference>
<keyword evidence="1" id="KW-1133">Transmembrane helix</keyword>
<organism evidence="2 4">
    <name type="scientific">Enterococcus malodoratus ATCC 43197</name>
    <dbReference type="NCBI Taxonomy" id="1158601"/>
    <lineage>
        <taxon>Bacteria</taxon>
        <taxon>Bacillati</taxon>
        <taxon>Bacillota</taxon>
        <taxon>Bacilli</taxon>
        <taxon>Lactobacillales</taxon>
        <taxon>Enterococcaceae</taxon>
        <taxon>Enterococcus</taxon>
    </lineage>
</organism>
<reference evidence="2 4" key="1">
    <citation type="submission" date="2013-02" db="EMBL/GenBank/DDBJ databases">
        <title>The Genome Sequence of Enterococcus malodoratus ATCC_43197.</title>
        <authorList>
            <consortium name="The Broad Institute Genome Sequencing Platform"/>
            <consortium name="The Broad Institute Genome Sequencing Center for Infectious Disease"/>
            <person name="Earl A.M."/>
            <person name="Gilmore M.S."/>
            <person name="Lebreton F."/>
            <person name="Walker B."/>
            <person name="Young S.K."/>
            <person name="Zeng Q."/>
            <person name="Gargeya S."/>
            <person name="Fitzgerald M."/>
            <person name="Haas B."/>
            <person name="Abouelleil A."/>
            <person name="Alvarado L."/>
            <person name="Arachchi H.M."/>
            <person name="Berlin A.M."/>
            <person name="Chapman S.B."/>
            <person name="Dewar J."/>
            <person name="Goldberg J."/>
            <person name="Griggs A."/>
            <person name="Gujja S."/>
            <person name="Hansen M."/>
            <person name="Howarth C."/>
            <person name="Imamovic A."/>
            <person name="Larimer J."/>
            <person name="McCowan C."/>
            <person name="Murphy C."/>
            <person name="Neiman D."/>
            <person name="Pearson M."/>
            <person name="Priest M."/>
            <person name="Roberts A."/>
            <person name="Saif S."/>
            <person name="Shea T."/>
            <person name="Sisk P."/>
            <person name="Sykes S."/>
            <person name="Wortman J."/>
            <person name="Nusbaum C."/>
            <person name="Birren B."/>
        </authorList>
    </citation>
    <scope>NUCLEOTIDE SEQUENCE [LARGE SCALE GENOMIC DNA]</scope>
    <source>
        <strain evidence="2 4">ATCC 43197</strain>
    </source>
</reference>
<evidence type="ECO:0000256" key="1">
    <source>
        <dbReference type="SAM" id="Phobius"/>
    </source>
</evidence>
<dbReference type="STRING" id="71451.RV07_GL000954"/>
<name>R2RGF5_9ENTE</name>
<evidence type="ECO:0000313" key="2">
    <source>
        <dbReference type="EMBL" id="EOH75069.1"/>
    </source>
</evidence>
<evidence type="ECO:0000313" key="3">
    <source>
        <dbReference type="EMBL" id="EOT66971.1"/>
    </source>
</evidence>
<evidence type="ECO:0000313" key="4">
    <source>
        <dbReference type="Proteomes" id="UP000013783"/>
    </source>
</evidence>
<dbReference type="EMBL" id="ASWA01000003">
    <property type="protein sequence ID" value="EOT66971.1"/>
    <property type="molecule type" value="Genomic_DNA"/>
</dbReference>
<keyword evidence="5" id="KW-1185">Reference proteome</keyword>
<dbReference type="Proteomes" id="UP000013783">
    <property type="component" value="Unassembled WGS sequence"/>
</dbReference>
<evidence type="ECO:0000313" key="5">
    <source>
        <dbReference type="Proteomes" id="UP000014148"/>
    </source>
</evidence>
<keyword evidence="1" id="KW-0472">Membrane</keyword>
<dbReference type="Proteomes" id="UP000014148">
    <property type="component" value="Unassembled WGS sequence"/>
</dbReference>
<reference evidence="3 5" key="2">
    <citation type="submission" date="2013-03" db="EMBL/GenBank/DDBJ databases">
        <title>The Genome Sequence of Enterococcus malodoratus ATCC_43197 (PacBio/Illumina hybrid assembly).</title>
        <authorList>
            <consortium name="The Broad Institute Genomics Platform"/>
            <consortium name="The Broad Institute Genome Sequencing Center for Infectious Disease"/>
            <person name="Earl A."/>
            <person name="Russ C."/>
            <person name="Gilmore M."/>
            <person name="Surin D."/>
            <person name="Walker B."/>
            <person name="Young S."/>
            <person name="Zeng Q."/>
            <person name="Gargeya S."/>
            <person name="Fitzgerald M."/>
            <person name="Haas B."/>
            <person name="Abouelleil A."/>
            <person name="Allen A.W."/>
            <person name="Alvarado L."/>
            <person name="Arachchi H.M."/>
            <person name="Berlin A.M."/>
            <person name="Chapman S.B."/>
            <person name="Gainer-Dewar J."/>
            <person name="Goldberg J."/>
            <person name="Griggs A."/>
            <person name="Gujja S."/>
            <person name="Hansen M."/>
            <person name="Howarth C."/>
            <person name="Imamovic A."/>
            <person name="Ireland A."/>
            <person name="Larimer J."/>
            <person name="McCowan C."/>
            <person name="Murphy C."/>
            <person name="Pearson M."/>
            <person name="Poon T.W."/>
            <person name="Priest M."/>
            <person name="Roberts A."/>
            <person name="Saif S."/>
            <person name="Shea T."/>
            <person name="Sisk P."/>
            <person name="Sykes S."/>
            <person name="Wortman J."/>
            <person name="Nusbaum C."/>
            <person name="Birren B."/>
        </authorList>
    </citation>
    <scope>NUCLEOTIDE SEQUENCE [LARGE SCALE GENOMIC DNA]</scope>
    <source>
        <strain evidence="3 5">ATCC 43197</strain>
    </source>
</reference>
<sequence>MILATLLYLLAAAFVIWVWSPPALPRLIIMIVLIILYWATSKRMSHNGKK</sequence>
<accession>R2RGF5</accession>
<dbReference type="AlphaFoldDB" id="R2RGF5"/>
<protein>
    <submittedName>
        <fullName evidence="2">Uncharacterized protein</fullName>
    </submittedName>
</protein>
<dbReference type="PATRIC" id="fig|1158601.3.peg.3284"/>
<feature type="transmembrane region" description="Helical" evidence="1">
    <location>
        <begin position="23"/>
        <end position="40"/>
    </location>
</feature>
<comment type="caution">
    <text evidence="2">The sequence shown here is derived from an EMBL/GenBank/DDBJ whole genome shotgun (WGS) entry which is preliminary data.</text>
</comment>